<evidence type="ECO:0000313" key="2">
    <source>
        <dbReference type="EMBL" id="KAF9527612.1"/>
    </source>
</evidence>
<accession>A0A9P6JNP8</accession>
<gene>
    <name evidence="2" type="ORF">CPB83DRAFT_884036</name>
</gene>
<dbReference type="AlphaFoldDB" id="A0A9P6JNP8"/>
<sequence>MSLLRTSAHWWHFITSRVISSPLYVFSLLRKLHLFRSLSWSTPTSKDVTSKSSQKVLQELPVELLTELMRYLEWYEVLSLRQTCKRIHAASQERAIWLTLLQRYIKTVEPRAYWPDRPLNFYNSQELESLVLRRHQVASSWSKPDSSPSLHRQFLAPNRRIKTSYLVRGGRWFLVTNTQGDILYFDLDDTEATARILIPSRYPPSTKVYLHMSVDMDNDAPFLTFNLAAQVQCYVAGHQNFNSLFQIWRITPKINECGRIVDLVADNKASFMEEKDVEISRLSLHGSYITYSIEHCGTGRRFTCVVDWTMTSETSLSYRRNLIAEMFDWVTFLPDNWLICNRDAYLHLYHLSDLPETTLPISQCIRPNTSPRRELALYSRNFSEAFTVRDSQRHVFSTCNKVMGIIFPHQNPVDAEVVTLYQDGVLLDGAQLAYNFAASMITEPKLSILHYSWPEIGTGGGATSKEYTLLKRPHRIHLDEVSGRLVISGGSGQVYNVVEFSI</sequence>
<dbReference type="PROSITE" id="PS50181">
    <property type="entry name" value="FBOX"/>
    <property type="match status" value="1"/>
</dbReference>
<name>A0A9P6JNP8_9AGAR</name>
<dbReference type="OrthoDB" id="3068592at2759"/>
<dbReference type="Proteomes" id="UP000807306">
    <property type="component" value="Unassembled WGS sequence"/>
</dbReference>
<proteinExistence type="predicted"/>
<keyword evidence="3" id="KW-1185">Reference proteome</keyword>
<comment type="caution">
    <text evidence="2">The sequence shown here is derived from an EMBL/GenBank/DDBJ whole genome shotgun (WGS) entry which is preliminary data.</text>
</comment>
<dbReference type="Gene3D" id="1.20.1280.50">
    <property type="match status" value="1"/>
</dbReference>
<reference evidence="2" key="1">
    <citation type="submission" date="2020-11" db="EMBL/GenBank/DDBJ databases">
        <authorList>
            <consortium name="DOE Joint Genome Institute"/>
            <person name="Ahrendt S."/>
            <person name="Riley R."/>
            <person name="Andreopoulos W."/>
            <person name="Labutti K."/>
            <person name="Pangilinan J."/>
            <person name="Ruiz-Duenas F.J."/>
            <person name="Barrasa J.M."/>
            <person name="Sanchez-Garcia M."/>
            <person name="Camarero S."/>
            <person name="Miyauchi S."/>
            <person name="Serrano A."/>
            <person name="Linde D."/>
            <person name="Babiker R."/>
            <person name="Drula E."/>
            <person name="Ayuso-Fernandez I."/>
            <person name="Pacheco R."/>
            <person name="Padilla G."/>
            <person name="Ferreira P."/>
            <person name="Barriuso J."/>
            <person name="Kellner H."/>
            <person name="Castanera R."/>
            <person name="Alfaro M."/>
            <person name="Ramirez L."/>
            <person name="Pisabarro A.G."/>
            <person name="Kuo A."/>
            <person name="Tritt A."/>
            <person name="Lipzen A."/>
            <person name="He G."/>
            <person name="Yan M."/>
            <person name="Ng V."/>
            <person name="Cullen D."/>
            <person name="Martin F."/>
            <person name="Rosso M.-N."/>
            <person name="Henrissat B."/>
            <person name="Hibbett D."/>
            <person name="Martinez A.T."/>
            <person name="Grigoriev I.V."/>
        </authorList>
    </citation>
    <scope>NUCLEOTIDE SEQUENCE</scope>
    <source>
        <strain evidence="2">CBS 506.95</strain>
    </source>
</reference>
<dbReference type="InterPro" id="IPR001810">
    <property type="entry name" value="F-box_dom"/>
</dbReference>
<protein>
    <recommendedName>
        <fullName evidence="1">F-box domain-containing protein</fullName>
    </recommendedName>
</protein>
<organism evidence="2 3">
    <name type="scientific">Crepidotus variabilis</name>
    <dbReference type="NCBI Taxonomy" id="179855"/>
    <lineage>
        <taxon>Eukaryota</taxon>
        <taxon>Fungi</taxon>
        <taxon>Dikarya</taxon>
        <taxon>Basidiomycota</taxon>
        <taxon>Agaricomycotina</taxon>
        <taxon>Agaricomycetes</taxon>
        <taxon>Agaricomycetidae</taxon>
        <taxon>Agaricales</taxon>
        <taxon>Agaricineae</taxon>
        <taxon>Crepidotaceae</taxon>
        <taxon>Crepidotus</taxon>
    </lineage>
</organism>
<dbReference type="InterPro" id="IPR036047">
    <property type="entry name" value="F-box-like_dom_sf"/>
</dbReference>
<dbReference type="Pfam" id="PF12937">
    <property type="entry name" value="F-box-like"/>
    <property type="match status" value="1"/>
</dbReference>
<evidence type="ECO:0000259" key="1">
    <source>
        <dbReference type="PROSITE" id="PS50181"/>
    </source>
</evidence>
<feature type="domain" description="F-box" evidence="1">
    <location>
        <begin position="54"/>
        <end position="100"/>
    </location>
</feature>
<dbReference type="SUPFAM" id="SSF81383">
    <property type="entry name" value="F-box domain"/>
    <property type="match status" value="1"/>
</dbReference>
<evidence type="ECO:0000313" key="3">
    <source>
        <dbReference type="Proteomes" id="UP000807306"/>
    </source>
</evidence>
<dbReference type="EMBL" id="MU157859">
    <property type="protein sequence ID" value="KAF9527612.1"/>
    <property type="molecule type" value="Genomic_DNA"/>
</dbReference>
<dbReference type="SMART" id="SM00256">
    <property type="entry name" value="FBOX"/>
    <property type="match status" value="1"/>
</dbReference>